<reference evidence="2" key="1">
    <citation type="journal article" date="2008" name="Nat. Genet.">
        <title>The Pristionchus pacificus genome provides a unique perspective on nematode lifestyle and parasitism.</title>
        <authorList>
            <person name="Dieterich C."/>
            <person name="Clifton S.W."/>
            <person name="Schuster L.N."/>
            <person name="Chinwalla A."/>
            <person name="Delehaunty K."/>
            <person name="Dinkelacker I."/>
            <person name="Fulton L."/>
            <person name="Fulton R."/>
            <person name="Godfrey J."/>
            <person name="Minx P."/>
            <person name="Mitreva M."/>
            <person name="Roeseler W."/>
            <person name="Tian H."/>
            <person name="Witte H."/>
            <person name="Yang S.P."/>
            <person name="Wilson R.K."/>
            <person name="Sommer R.J."/>
        </authorList>
    </citation>
    <scope>NUCLEOTIDE SEQUENCE [LARGE SCALE GENOMIC DNA]</scope>
    <source>
        <strain evidence="2">PS312</strain>
    </source>
</reference>
<accession>A0A8R1UQB8</accession>
<protein>
    <submittedName>
        <fullName evidence="1">Uncharacterized protein</fullName>
    </submittedName>
</protein>
<evidence type="ECO:0000313" key="2">
    <source>
        <dbReference type="Proteomes" id="UP000005239"/>
    </source>
</evidence>
<sequence>MSVCLPLEIWQTIIGFCDDESLKTIDKHLPHLIDAKHPSWKSECWRLRHVYRIPEEWFNQEFARKVNFVKILLHHPFTKNLISEAKMFNENIITACIYHNSKLVSYQSHDQSFDGIINYRFPIAELELSTELLNGSFRLSFDYTISTRLDRYICIEMKTVVKSIDDGYFYGDEIEHDFDLKKSLHQLKPPCYRAFSMEYSSTAFAKNPVEDQELSIRLQVPYGLSITNIRLSWISSLGTSNIAKQCQIS</sequence>
<gene>
    <name evidence="1" type="primary">WBGene00276157</name>
</gene>
<name>A0A2A6CRG2_PRIPA</name>
<dbReference type="AlphaFoldDB" id="A0A2A6CRG2"/>
<keyword evidence="2" id="KW-1185">Reference proteome</keyword>
<organism evidence="1 2">
    <name type="scientific">Pristionchus pacificus</name>
    <name type="common">Parasitic nematode worm</name>
    <dbReference type="NCBI Taxonomy" id="54126"/>
    <lineage>
        <taxon>Eukaryota</taxon>
        <taxon>Metazoa</taxon>
        <taxon>Ecdysozoa</taxon>
        <taxon>Nematoda</taxon>
        <taxon>Chromadorea</taxon>
        <taxon>Rhabditida</taxon>
        <taxon>Rhabditina</taxon>
        <taxon>Diplogasteromorpha</taxon>
        <taxon>Diplogasteroidea</taxon>
        <taxon>Neodiplogasteridae</taxon>
        <taxon>Pristionchus</taxon>
    </lineage>
</organism>
<reference evidence="1" key="2">
    <citation type="submission" date="2022-06" db="UniProtKB">
        <authorList>
            <consortium name="EnsemblMetazoa"/>
        </authorList>
    </citation>
    <scope>IDENTIFICATION</scope>
    <source>
        <strain evidence="1">PS312</strain>
    </source>
</reference>
<evidence type="ECO:0000313" key="1">
    <source>
        <dbReference type="EnsemblMetazoa" id="PPA37788.1"/>
    </source>
</evidence>
<dbReference type="Proteomes" id="UP000005239">
    <property type="component" value="Unassembled WGS sequence"/>
</dbReference>
<proteinExistence type="predicted"/>
<dbReference type="EnsemblMetazoa" id="PPA37788.1">
    <property type="protein sequence ID" value="PPA37788.1"/>
    <property type="gene ID" value="WBGene00276157"/>
</dbReference>
<accession>A0A2A6CRG2</accession>